<gene>
    <name evidence="8" type="ORF">F0145_07965</name>
</gene>
<feature type="transmembrane region" description="Helical" evidence="6">
    <location>
        <begin position="201"/>
        <end position="223"/>
    </location>
</feature>
<dbReference type="AlphaFoldDB" id="A0A5M6DK61"/>
<evidence type="ECO:0000256" key="4">
    <source>
        <dbReference type="ARBA" id="ARBA00022679"/>
    </source>
</evidence>
<keyword evidence="9" id="KW-1185">Reference proteome</keyword>
<dbReference type="Proteomes" id="UP000323426">
    <property type="component" value="Unassembled WGS sequence"/>
</dbReference>
<dbReference type="SUPFAM" id="SSF53448">
    <property type="entry name" value="Nucleotide-diphospho-sugar transferases"/>
    <property type="match status" value="1"/>
</dbReference>
<feature type="domain" description="Glycosyltransferase 2-like" evidence="7">
    <location>
        <begin position="4"/>
        <end position="118"/>
    </location>
</feature>
<evidence type="ECO:0000256" key="1">
    <source>
        <dbReference type="ARBA" id="ARBA00004236"/>
    </source>
</evidence>
<dbReference type="PANTHER" id="PTHR43646:SF2">
    <property type="entry name" value="GLYCOSYLTRANSFERASE 2-LIKE DOMAIN-CONTAINING PROTEIN"/>
    <property type="match status" value="1"/>
</dbReference>
<dbReference type="GO" id="GO:0005886">
    <property type="term" value="C:plasma membrane"/>
    <property type="evidence" value="ECO:0007669"/>
    <property type="project" value="UniProtKB-SubCell"/>
</dbReference>
<evidence type="ECO:0000256" key="2">
    <source>
        <dbReference type="ARBA" id="ARBA00022475"/>
    </source>
</evidence>
<keyword evidence="4 8" id="KW-0808">Transferase</keyword>
<keyword evidence="3" id="KW-0328">Glycosyltransferase</keyword>
<dbReference type="RefSeq" id="WP_150087781.1">
    <property type="nucleotide sequence ID" value="NZ_VWSF01000004.1"/>
</dbReference>
<dbReference type="Pfam" id="PF00535">
    <property type="entry name" value="Glycos_transf_2"/>
    <property type="match status" value="1"/>
</dbReference>
<accession>A0A5M6DK61</accession>
<sequence>MQISIIIPTYNEAEHISCLVTHLWANARQSVADIIVVDGGSTDNTLAYAQAAGAQAILAPTKGRAVQMNLGATLAQGEILYFVHADAFPPATYVQDIAEALQEGFPIGCYRFRFKSDKLLLKINSYCTRFDRIMCRGGDQTLFVTRRVYDEFNGYKPDFVIMEEYDFIIRVRKKYPFKIIPKDVLVSARKYDYNGYFRVNLANLTVFLMFFAGFSQAQLLNTYKRMIHHPKF</sequence>
<dbReference type="CDD" id="cd02522">
    <property type="entry name" value="GT_2_like_a"/>
    <property type="match status" value="1"/>
</dbReference>
<proteinExistence type="predicted"/>
<evidence type="ECO:0000256" key="3">
    <source>
        <dbReference type="ARBA" id="ARBA00022676"/>
    </source>
</evidence>
<dbReference type="NCBIfam" id="TIGR04283">
    <property type="entry name" value="glyco_like_mftF"/>
    <property type="match status" value="1"/>
</dbReference>
<dbReference type="GO" id="GO:0016757">
    <property type="term" value="F:glycosyltransferase activity"/>
    <property type="evidence" value="ECO:0007669"/>
    <property type="project" value="UniProtKB-KW"/>
</dbReference>
<reference evidence="8 9" key="1">
    <citation type="submission" date="2019-09" db="EMBL/GenBank/DDBJ databases">
        <title>Genome sequence and assembly of Adhaeribacter sp.</title>
        <authorList>
            <person name="Chhetri G."/>
        </authorList>
    </citation>
    <scope>NUCLEOTIDE SEQUENCE [LARGE SCALE GENOMIC DNA]</scope>
    <source>
        <strain evidence="8 9">DK36</strain>
    </source>
</reference>
<dbReference type="EMBL" id="VWSF01000004">
    <property type="protein sequence ID" value="KAA5547863.1"/>
    <property type="molecule type" value="Genomic_DNA"/>
</dbReference>
<protein>
    <submittedName>
        <fullName evidence="8">Glycosyltransferase</fullName>
    </submittedName>
</protein>
<evidence type="ECO:0000259" key="7">
    <source>
        <dbReference type="Pfam" id="PF00535"/>
    </source>
</evidence>
<dbReference type="Gene3D" id="3.90.550.10">
    <property type="entry name" value="Spore Coat Polysaccharide Biosynthesis Protein SpsA, Chain A"/>
    <property type="match status" value="1"/>
</dbReference>
<keyword evidence="6" id="KW-1133">Transmembrane helix</keyword>
<keyword evidence="2" id="KW-1003">Cell membrane</keyword>
<dbReference type="InterPro" id="IPR026461">
    <property type="entry name" value="Trfase_2_rSAM/seldom_assoc"/>
</dbReference>
<dbReference type="PANTHER" id="PTHR43646">
    <property type="entry name" value="GLYCOSYLTRANSFERASE"/>
    <property type="match status" value="1"/>
</dbReference>
<name>A0A5M6DK61_9BACT</name>
<comment type="caution">
    <text evidence="8">The sequence shown here is derived from an EMBL/GenBank/DDBJ whole genome shotgun (WGS) entry which is preliminary data.</text>
</comment>
<evidence type="ECO:0000256" key="5">
    <source>
        <dbReference type="ARBA" id="ARBA00023136"/>
    </source>
</evidence>
<evidence type="ECO:0000313" key="8">
    <source>
        <dbReference type="EMBL" id="KAA5547863.1"/>
    </source>
</evidence>
<comment type="subcellular location">
    <subcellularLocation>
        <location evidence="1">Cell membrane</location>
    </subcellularLocation>
</comment>
<evidence type="ECO:0000256" key="6">
    <source>
        <dbReference type="SAM" id="Phobius"/>
    </source>
</evidence>
<keyword evidence="6" id="KW-0812">Transmembrane</keyword>
<evidence type="ECO:0000313" key="9">
    <source>
        <dbReference type="Proteomes" id="UP000323426"/>
    </source>
</evidence>
<dbReference type="InterPro" id="IPR001173">
    <property type="entry name" value="Glyco_trans_2-like"/>
</dbReference>
<dbReference type="InterPro" id="IPR029044">
    <property type="entry name" value="Nucleotide-diphossugar_trans"/>
</dbReference>
<organism evidence="8 9">
    <name type="scientific">Adhaeribacter rhizoryzae</name>
    <dbReference type="NCBI Taxonomy" id="2607907"/>
    <lineage>
        <taxon>Bacteria</taxon>
        <taxon>Pseudomonadati</taxon>
        <taxon>Bacteroidota</taxon>
        <taxon>Cytophagia</taxon>
        <taxon>Cytophagales</taxon>
        <taxon>Hymenobacteraceae</taxon>
        <taxon>Adhaeribacter</taxon>
    </lineage>
</organism>
<keyword evidence="5 6" id="KW-0472">Membrane</keyword>